<dbReference type="PROSITE" id="PS51354">
    <property type="entry name" value="GLUTAREDOXIN_2"/>
    <property type="match status" value="1"/>
</dbReference>
<proteinExistence type="inferred from homology"/>
<dbReference type="GO" id="GO:0005759">
    <property type="term" value="C:mitochondrial matrix"/>
    <property type="evidence" value="ECO:0007669"/>
    <property type="project" value="TreeGrafter"/>
</dbReference>
<comment type="similarity">
    <text evidence="1">Belongs to the glutaredoxin family. CGFS subfamily.</text>
</comment>
<dbReference type="SUPFAM" id="SSF52833">
    <property type="entry name" value="Thioredoxin-like"/>
    <property type="match status" value="1"/>
</dbReference>
<dbReference type="EMBL" id="JASFZW010000011">
    <property type="protein sequence ID" value="KAK2076283.1"/>
    <property type="molecule type" value="Genomic_DNA"/>
</dbReference>
<evidence type="ECO:0000256" key="2">
    <source>
        <dbReference type="ARBA" id="ARBA00023284"/>
    </source>
</evidence>
<dbReference type="Proteomes" id="UP001255856">
    <property type="component" value="Unassembled WGS sequence"/>
</dbReference>
<dbReference type="AlphaFoldDB" id="A0AAD9IE07"/>
<dbReference type="Pfam" id="PF00462">
    <property type="entry name" value="Glutaredoxin"/>
    <property type="match status" value="1"/>
</dbReference>
<evidence type="ECO:0000256" key="1">
    <source>
        <dbReference type="ARBA" id="ARBA00008983"/>
    </source>
</evidence>
<feature type="domain" description="Glutaredoxin" evidence="3">
    <location>
        <begin position="102"/>
        <end position="143"/>
    </location>
</feature>
<dbReference type="InterPro" id="IPR036249">
    <property type="entry name" value="Thioredoxin-like_sf"/>
</dbReference>
<protein>
    <recommendedName>
        <fullName evidence="3">Glutaredoxin domain-containing protein</fullName>
    </recommendedName>
</protein>
<dbReference type="PANTHER" id="PTHR10293">
    <property type="entry name" value="GLUTAREDOXIN FAMILY MEMBER"/>
    <property type="match status" value="1"/>
</dbReference>
<organism evidence="4 5">
    <name type="scientific">Prototheca wickerhamii</name>
    <dbReference type="NCBI Taxonomy" id="3111"/>
    <lineage>
        <taxon>Eukaryota</taxon>
        <taxon>Viridiplantae</taxon>
        <taxon>Chlorophyta</taxon>
        <taxon>core chlorophytes</taxon>
        <taxon>Trebouxiophyceae</taxon>
        <taxon>Chlorellales</taxon>
        <taxon>Chlorellaceae</taxon>
        <taxon>Prototheca</taxon>
    </lineage>
</organism>
<evidence type="ECO:0000313" key="5">
    <source>
        <dbReference type="Proteomes" id="UP001255856"/>
    </source>
</evidence>
<dbReference type="PANTHER" id="PTHR10293:SF16">
    <property type="entry name" value="GLUTAREDOXIN-RELATED PROTEIN 5, MITOCHONDRIAL"/>
    <property type="match status" value="1"/>
</dbReference>
<evidence type="ECO:0000259" key="3">
    <source>
        <dbReference type="Pfam" id="PF00462"/>
    </source>
</evidence>
<dbReference type="InterPro" id="IPR002109">
    <property type="entry name" value="Glutaredoxin"/>
</dbReference>
<dbReference type="InterPro" id="IPR004480">
    <property type="entry name" value="Monothiol_GRX-rel"/>
</dbReference>
<dbReference type="Gene3D" id="3.40.30.10">
    <property type="entry name" value="Glutaredoxin"/>
    <property type="match status" value="1"/>
</dbReference>
<name>A0AAD9IE07_PROWI</name>
<comment type="caution">
    <text evidence="4">The sequence shown here is derived from an EMBL/GenBank/DDBJ whole genome shotgun (WGS) entry which is preliminary data.</text>
</comment>
<sequence>MPLLRVSLETHKEGLPELVHSVRLLPVPGADREQLAPLWRAWVQQAVAVSGGLPPGNASPEQQKRWQRRHVPRPKAELRLTPGKGADKLTVSVDELVAGAIGEPFEVVDVLDEVHNPGVREAIKRHSEWPTLPQVIFVEGEFIGGADIVEQMHAAGQLAELMGR</sequence>
<evidence type="ECO:0000313" key="4">
    <source>
        <dbReference type="EMBL" id="KAK2076283.1"/>
    </source>
</evidence>
<gene>
    <name evidence="4" type="ORF">QBZ16_001215</name>
</gene>
<keyword evidence="2" id="KW-0676">Redox-active center</keyword>
<accession>A0AAD9IE07</accession>
<reference evidence="4" key="1">
    <citation type="submission" date="2021-01" db="EMBL/GenBank/DDBJ databases">
        <authorList>
            <person name="Eckstrom K.M.E."/>
        </authorList>
    </citation>
    <scope>NUCLEOTIDE SEQUENCE</scope>
    <source>
        <strain evidence="4">UVCC 0001</strain>
    </source>
</reference>
<keyword evidence="5" id="KW-1185">Reference proteome</keyword>